<protein>
    <submittedName>
        <fullName evidence="2">HDIG domain-containing protein</fullName>
    </submittedName>
</protein>
<proteinExistence type="predicted"/>
<gene>
    <name evidence="2" type="ORF">ENG63_03810</name>
</gene>
<sequence length="183" mass="20800">MDREKFFSELKKRVKNKNLIKHMLATEAVMRALAERFGEDKEKWGLAGLLHDIDYEETKDQFEKHSLVGAEILKEMGLPEDVVYAVKVHNPIHNLPRKTKLDKALYAVDPLTGLIVACALIIPEKKLSKIDKDFVLRRFKEKGFAAGANREQIKTCVELGLSLEEFVDIALKAMQKIANKLGL</sequence>
<dbReference type="Gene3D" id="1.10.3210.10">
    <property type="entry name" value="Hypothetical protein af1432"/>
    <property type="match status" value="1"/>
</dbReference>
<dbReference type="Pfam" id="PF01966">
    <property type="entry name" value="HD"/>
    <property type="match status" value="1"/>
</dbReference>
<dbReference type="InterPro" id="IPR006675">
    <property type="entry name" value="HDIG_dom"/>
</dbReference>
<dbReference type="EMBL" id="DRBS01000146">
    <property type="protein sequence ID" value="HDD43970.1"/>
    <property type="molecule type" value="Genomic_DNA"/>
</dbReference>
<comment type="caution">
    <text evidence="2">The sequence shown here is derived from an EMBL/GenBank/DDBJ whole genome shotgun (WGS) entry which is preliminary data.</text>
</comment>
<accession>A0A7C0Y6Q1</accession>
<dbReference type="PANTHER" id="PTHR38659:SF1">
    <property type="entry name" value="METAL DEPENDENT PHOSPHOHYDROLASE"/>
    <property type="match status" value="1"/>
</dbReference>
<dbReference type="SMART" id="SM00471">
    <property type="entry name" value="HDc"/>
    <property type="match status" value="1"/>
</dbReference>
<dbReference type="Proteomes" id="UP000886289">
    <property type="component" value="Unassembled WGS sequence"/>
</dbReference>
<reference evidence="2" key="1">
    <citation type="journal article" date="2020" name="mSystems">
        <title>Genome- and Community-Level Interaction Insights into Carbon Utilization and Element Cycling Functions of Hydrothermarchaeota in Hydrothermal Sediment.</title>
        <authorList>
            <person name="Zhou Z."/>
            <person name="Liu Y."/>
            <person name="Xu W."/>
            <person name="Pan J."/>
            <person name="Luo Z.H."/>
            <person name="Li M."/>
        </authorList>
    </citation>
    <scope>NUCLEOTIDE SEQUENCE [LARGE SCALE GENOMIC DNA]</scope>
    <source>
        <strain evidence="2">HyVt-233</strain>
    </source>
</reference>
<organism evidence="2">
    <name type="scientific">Desulfofervidus auxilii</name>
    <dbReference type="NCBI Taxonomy" id="1621989"/>
    <lineage>
        <taxon>Bacteria</taxon>
        <taxon>Pseudomonadati</taxon>
        <taxon>Thermodesulfobacteriota</taxon>
        <taxon>Candidatus Desulfofervidia</taxon>
        <taxon>Candidatus Desulfofervidales</taxon>
        <taxon>Candidatus Desulfofervidaceae</taxon>
        <taxon>Candidatus Desulfofervidus</taxon>
    </lineage>
</organism>
<dbReference type="InterPro" id="IPR003607">
    <property type="entry name" value="HD/PDEase_dom"/>
</dbReference>
<name>A0A7C0Y6Q1_DESA2</name>
<feature type="domain" description="HD/PDEase" evidence="1">
    <location>
        <begin position="15"/>
        <end position="123"/>
    </location>
</feature>
<dbReference type="NCBIfam" id="TIGR00277">
    <property type="entry name" value="HDIG"/>
    <property type="match status" value="1"/>
</dbReference>
<dbReference type="SUPFAM" id="SSF109604">
    <property type="entry name" value="HD-domain/PDEase-like"/>
    <property type="match status" value="1"/>
</dbReference>
<dbReference type="PANTHER" id="PTHR38659">
    <property type="entry name" value="METAL-DEPENDENT PHOSPHOHYDROLASE"/>
    <property type="match status" value="1"/>
</dbReference>
<dbReference type="AlphaFoldDB" id="A0A7C0Y6Q1"/>
<dbReference type="CDD" id="cd00077">
    <property type="entry name" value="HDc"/>
    <property type="match status" value="1"/>
</dbReference>
<evidence type="ECO:0000259" key="1">
    <source>
        <dbReference type="SMART" id="SM00471"/>
    </source>
</evidence>
<dbReference type="InterPro" id="IPR006674">
    <property type="entry name" value="HD_domain"/>
</dbReference>
<evidence type="ECO:0000313" key="2">
    <source>
        <dbReference type="EMBL" id="HDD43970.1"/>
    </source>
</evidence>